<dbReference type="InterPro" id="IPR001936">
    <property type="entry name" value="RasGAP_dom"/>
</dbReference>
<protein>
    <recommendedName>
        <fullName evidence="2">Ras-GAP domain-containing protein</fullName>
    </recommendedName>
</protein>
<evidence type="ECO:0000313" key="4">
    <source>
        <dbReference type="Proteomes" id="UP001303046"/>
    </source>
</evidence>
<dbReference type="InterPro" id="IPR008936">
    <property type="entry name" value="Rho_GTPase_activation_prot"/>
</dbReference>
<feature type="domain" description="Ras-GAP" evidence="2">
    <location>
        <begin position="151"/>
        <end position="360"/>
    </location>
</feature>
<proteinExistence type="predicted"/>
<accession>A0ABR1EIS7</accession>
<evidence type="ECO:0000313" key="3">
    <source>
        <dbReference type="EMBL" id="KAK6762592.1"/>
    </source>
</evidence>
<organism evidence="3 4">
    <name type="scientific">Necator americanus</name>
    <name type="common">Human hookworm</name>
    <dbReference type="NCBI Taxonomy" id="51031"/>
    <lineage>
        <taxon>Eukaryota</taxon>
        <taxon>Metazoa</taxon>
        <taxon>Ecdysozoa</taxon>
        <taxon>Nematoda</taxon>
        <taxon>Chromadorea</taxon>
        <taxon>Rhabditida</taxon>
        <taxon>Rhabditina</taxon>
        <taxon>Rhabditomorpha</taxon>
        <taxon>Strongyloidea</taxon>
        <taxon>Ancylostomatidae</taxon>
        <taxon>Bunostominae</taxon>
        <taxon>Necator</taxon>
    </lineage>
</organism>
<name>A0ABR1EIS7_NECAM</name>
<sequence length="700" mass="77342">MNEVDIVPSDDIWSLCERLRVEKLLISSEVSCLQQLHDEIYRKFLQLGLQSWNSKQHQLLLQRLVSSHNCVSQDNCCALSAQLNSAEVEEAYRRLGHHHSLFAKCLSLLFSSPLCTAELLHAVGPNQEISSDESIHAVFGLLYGNCVFPTDEKAVLETLSCLIRVQLLSHSNPRLIIRKGTAAFPRLYKLYSESLYAVKIFLTAALHDSVMLVLCQDEVFLDIDPNKSPLRFPSADRVRRFGDDPTSAQYHKKMAVHRKLIVERLVVLTHSFIKGICDAISCFPLGLIWLVQQLNSALTDIKRLSANEAALICTDLIVTNLLCPAIINPETIGIISDTPISHIARFNLMQIGQIIQTLALSRHETPQPHFQVFISHFKDSPICGLVGSLLSRPLPSFNSIFTSILSESHRTRELFRRTYFMGSLAEVNTLVSILHSSAVSKVSSDGIRAELNELRSRLPRSFSTNVSILDLAEAPVVLTSNSHVHQSTIRVSADKAHGSMLNSLPHISNRSHYPSTLLPRECFDVIVFHIDTQSDPIGLMSEDKYMESVVVEVAPKKRIGSGTLKRTCVVDTGSTVGSAVSEHTPDNASDLEEEAEDQHEVGSIPSSLEAPQEHSGSPSLDGRESPLSQAPGRGLQDNHEIETSDLFAASTAAGSEVDPSQRVLPTGVPVAVRKQNAEGLEEKFGKFTVPISQQSRRMLL</sequence>
<dbReference type="Pfam" id="PF00616">
    <property type="entry name" value="RasGAP"/>
    <property type="match status" value="1"/>
</dbReference>
<keyword evidence="4" id="KW-1185">Reference proteome</keyword>
<comment type="caution">
    <text evidence="3">The sequence shown here is derived from an EMBL/GenBank/DDBJ whole genome shotgun (WGS) entry which is preliminary data.</text>
</comment>
<dbReference type="EMBL" id="JAVFWL010000006">
    <property type="protein sequence ID" value="KAK6762592.1"/>
    <property type="molecule type" value="Genomic_DNA"/>
</dbReference>
<feature type="region of interest" description="Disordered" evidence="1">
    <location>
        <begin position="575"/>
        <end position="636"/>
    </location>
</feature>
<dbReference type="Proteomes" id="UP001303046">
    <property type="component" value="Unassembled WGS sequence"/>
</dbReference>
<evidence type="ECO:0000259" key="2">
    <source>
        <dbReference type="PROSITE" id="PS50018"/>
    </source>
</evidence>
<dbReference type="PROSITE" id="PS50018">
    <property type="entry name" value="RAS_GTPASE_ACTIV_2"/>
    <property type="match status" value="1"/>
</dbReference>
<gene>
    <name evidence="3" type="primary">Necator_chrX.g23515</name>
    <name evidence="3" type="ORF">RB195_023351</name>
</gene>
<reference evidence="3 4" key="1">
    <citation type="submission" date="2023-08" db="EMBL/GenBank/DDBJ databases">
        <title>A Necator americanus chromosomal reference genome.</title>
        <authorList>
            <person name="Ilik V."/>
            <person name="Petrzelkova K.J."/>
            <person name="Pardy F."/>
            <person name="Fuh T."/>
            <person name="Niatou-Singa F.S."/>
            <person name="Gouil Q."/>
            <person name="Baker L."/>
            <person name="Ritchie M.E."/>
            <person name="Jex A.R."/>
            <person name="Gazzola D."/>
            <person name="Li H."/>
            <person name="Toshio Fujiwara R."/>
            <person name="Zhan B."/>
            <person name="Aroian R.V."/>
            <person name="Pafco B."/>
            <person name="Schwarz E.M."/>
        </authorList>
    </citation>
    <scope>NUCLEOTIDE SEQUENCE [LARGE SCALE GENOMIC DNA]</scope>
    <source>
        <strain evidence="3 4">Aroian</strain>
        <tissue evidence="3">Whole animal</tissue>
    </source>
</reference>
<dbReference type="SUPFAM" id="SSF48350">
    <property type="entry name" value="GTPase activation domain, GAP"/>
    <property type="match status" value="1"/>
</dbReference>
<evidence type="ECO:0000256" key="1">
    <source>
        <dbReference type="SAM" id="MobiDB-lite"/>
    </source>
</evidence>
<dbReference type="Gene3D" id="1.10.506.10">
    <property type="entry name" value="GTPase Activation - p120gap, domain 1"/>
    <property type="match status" value="1"/>
</dbReference>